<comment type="caution">
    <text evidence="18">The sequence shown here is derived from an EMBL/GenBank/DDBJ whole genome shotgun (WGS) entry which is preliminary data.</text>
</comment>
<feature type="binding site" evidence="15">
    <location>
        <begin position="282"/>
        <end position="294"/>
    </location>
    <ligand>
        <name>NAD(+)</name>
        <dbReference type="ChEBI" id="CHEBI:57540"/>
    </ligand>
</feature>
<dbReference type="GO" id="GO:0003862">
    <property type="term" value="F:3-isopropylmalate dehydrogenase activity"/>
    <property type="evidence" value="ECO:0007669"/>
    <property type="project" value="UniProtKB-UniRule"/>
</dbReference>
<keyword evidence="7 15" id="KW-0432">Leucine biosynthesis</keyword>
<keyword evidence="15" id="KW-0464">Manganese</keyword>
<dbReference type="PANTHER" id="PTHR42979:SF1">
    <property type="entry name" value="3-ISOPROPYLMALATE DEHYDROGENASE"/>
    <property type="match status" value="1"/>
</dbReference>
<dbReference type="EMBL" id="SMFQ01000004">
    <property type="protein sequence ID" value="TCJ84712.1"/>
    <property type="molecule type" value="Genomic_DNA"/>
</dbReference>
<feature type="domain" description="Isopropylmalate dehydrogenase-like" evidence="17">
    <location>
        <begin position="4"/>
        <end position="355"/>
    </location>
</feature>
<keyword evidence="19" id="KW-1185">Reference proteome</keyword>
<reference evidence="18 19" key="1">
    <citation type="submission" date="2019-03" db="EMBL/GenBank/DDBJ databases">
        <title>Genomic Encyclopedia of Type Strains, Phase IV (KMG-IV): sequencing the most valuable type-strain genomes for metagenomic binning, comparative biology and taxonomic classification.</title>
        <authorList>
            <person name="Goeker M."/>
        </authorList>
    </citation>
    <scope>NUCLEOTIDE SEQUENCE [LARGE SCALE GENOMIC DNA]</scope>
    <source>
        <strain evidence="18 19">DSM 24830</strain>
    </source>
</reference>
<feature type="binding site" evidence="15">
    <location>
        <position position="224"/>
    </location>
    <ligand>
        <name>substrate</name>
    </ligand>
</feature>
<dbReference type="Proteomes" id="UP000294887">
    <property type="component" value="Unassembled WGS sequence"/>
</dbReference>
<comment type="subcellular location">
    <subcellularLocation>
        <location evidence="3 15">Cytoplasm</location>
    </subcellularLocation>
</comment>
<dbReference type="Pfam" id="PF00180">
    <property type="entry name" value="Iso_dh"/>
    <property type="match status" value="1"/>
</dbReference>
<dbReference type="InterPro" id="IPR019818">
    <property type="entry name" value="IsoCit/isopropylmalate_DH_CS"/>
</dbReference>
<comment type="pathway">
    <text evidence="4 15 16">Amino-acid biosynthesis; L-leucine biosynthesis; L-leucine from 3-methyl-2-oxobutanoate: step 3/4.</text>
</comment>
<feature type="binding site" evidence="15">
    <location>
        <position position="96"/>
    </location>
    <ligand>
        <name>substrate</name>
    </ligand>
</feature>
<evidence type="ECO:0000313" key="19">
    <source>
        <dbReference type="Proteomes" id="UP000294887"/>
    </source>
</evidence>
<name>A0A4R1EXF2_9GAMM</name>
<dbReference type="PROSITE" id="PS00470">
    <property type="entry name" value="IDH_IMDH"/>
    <property type="match status" value="1"/>
</dbReference>
<proteinExistence type="inferred from homology"/>
<gene>
    <name evidence="15" type="primary">leuB</name>
    <name evidence="18" type="ORF">EV695_2672</name>
</gene>
<evidence type="ECO:0000256" key="13">
    <source>
        <dbReference type="ARBA" id="ARBA00023027"/>
    </source>
</evidence>
<feature type="binding site" evidence="15">
    <location>
        <begin position="76"/>
        <end position="89"/>
    </location>
    <ligand>
        <name>NAD(+)</name>
        <dbReference type="ChEBI" id="CHEBI:57540"/>
    </ligand>
</feature>
<dbReference type="AlphaFoldDB" id="A0A4R1EXF2"/>
<dbReference type="FunFam" id="3.40.718.10:FF:000028">
    <property type="entry name" value="3-isopropylmalate dehydrogenase"/>
    <property type="match status" value="1"/>
</dbReference>
<feature type="binding site" evidence="15">
    <location>
        <position position="134"/>
    </location>
    <ligand>
        <name>substrate</name>
    </ligand>
</feature>
<comment type="cofactor">
    <cofactor evidence="15 16">
        <name>Mg(2+)</name>
        <dbReference type="ChEBI" id="CHEBI:18420"/>
    </cofactor>
    <cofactor evidence="15 16">
        <name>Mn(2+)</name>
        <dbReference type="ChEBI" id="CHEBI:29035"/>
    </cofactor>
    <text evidence="15 16">Binds 1 Mg(2+) or Mn(2+) ion per subunit.</text>
</comment>
<dbReference type="GO" id="GO:0009098">
    <property type="term" value="P:L-leucine biosynthetic process"/>
    <property type="evidence" value="ECO:0007669"/>
    <property type="project" value="UniProtKB-UniRule"/>
</dbReference>
<evidence type="ECO:0000259" key="17">
    <source>
        <dbReference type="SMART" id="SM01329"/>
    </source>
</evidence>
<evidence type="ECO:0000256" key="1">
    <source>
        <dbReference type="ARBA" id="ARBA00000624"/>
    </source>
</evidence>
<evidence type="ECO:0000256" key="2">
    <source>
        <dbReference type="ARBA" id="ARBA00001936"/>
    </source>
</evidence>
<dbReference type="Gene3D" id="3.40.718.10">
    <property type="entry name" value="Isopropylmalate Dehydrogenase"/>
    <property type="match status" value="1"/>
</dbReference>
<evidence type="ECO:0000256" key="9">
    <source>
        <dbReference type="ARBA" id="ARBA00022605"/>
    </source>
</evidence>
<dbReference type="GO" id="GO:0005829">
    <property type="term" value="C:cytosol"/>
    <property type="evidence" value="ECO:0007669"/>
    <property type="project" value="TreeGrafter"/>
</dbReference>
<keyword evidence="9 15" id="KW-0028">Amino-acid biosynthesis</keyword>
<evidence type="ECO:0000256" key="10">
    <source>
        <dbReference type="ARBA" id="ARBA00022723"/>
    </source>
</evidence>
<dbReference type="RefSeq" id="WP_131906451.1">
    <property type="nucleotide sequence ID" value="NZ_BAAAFU010000006.1"/>
</dbReference>
<evidence type="ECO:0000256" key="6">
    <source>
        <dbReference type="ARBA" id="ARBA00011738"/>
    </source>
</evidence>
<evidence type="ECO:0000256" key="12">
    <source>
        <dbReference type="ARBA" id="ARBA00023002"/>
    </source>
</evidence>
<evidence type="ECO:0000256" key="15">
    <source>
        <dbReference type="HAMAP-Rule" id="MF_01033"/>
    </source>
</evidence>
<dbReference type="SMART" id="SM01329">
    <property type="entry name" value="Iso_dh"/>
    <property type="match status" value="1"/>
</dbReference>
<evidence type="ECO:0000256" key="8">
    <source>
        <dbReference type="ARBA" id="ARBA00022490"/>
    </source>
</evidence>
<dbReference type="UniPathway" id="UPA00048">
    <property type="reaction ID" value="UER00072"/>
</dbReference>
<dbReference type="GO" id="GO:0000287">
    <property type="term" value="F:magnesium ion binding"/>
    <property type="evidence" value="ECO:0007669"/>
    <property type="project" value="InterPro"/>
</dbReference>
<comment type="catalytic activity">
    <reaction evidence="1 15 16">
        <text>(2R,3S)-3-isopropylmalate + NAD(+) = 4-methyl-2-oxopentanoate + CO2 + NADH</text>
        <dbReference type="Rhea" id="RHEA:32271"/>
        <dbReference type="ChEBI" id="CHEBI:16526"/>
        <dbReference type="ChEBI" id="CHEBI:17865"/>
        <dbReference type="ChEBI" id="CHEBI:35121"/>
        <dbReference type="ChEBI" id="CHEBI:57540"/>
        <dbReference type="ChEBI" id="CHEBI:57945"/>
        <dbReference type="EC" id="1.1.1.85"/>
    </reaction>
</comment>
<protein>
    <recommendedName>
        <fullName evidence="15">3-isopropylmalate dehydrogenase</fullName>
        <ecNumber evidence="15">1.1.1.85</ecNumber>
    </recommendedName>
    <alternativeName>
        <fullName evidence="15">3-IPM-DH</fullName>
    </alternativeName>
    <alternativeName>
        <fullName evidence="15">Beta-IPM dehydrogenase</fullName>
        <shortName evidence="15">IMDH</shortName>
    </alternativeName>
</protein>
<evidence type="ECO:0000256" key="16">
    <source>
        <dbReference type="RuleBase" id="RU004445"/>
    </source>
</evidence>
<comment type="subunit">
    <text evidence="6 15 16">Homodimer.</text>
</comment>
<feature type="site" description="Important for catalysis" evidence="15">
    <location>
        <position position="141"/>
    </location>
</feature>
<comment type="function">
    <text evidence="15 16">Catalyzes the oxidation of 3-carboxy-2-hydroxy-4-methylpentanoate (3-isopropylmalate) to 3-carboxy-4-methyl-2-oxopentanoate. The product decarboxylates to 4-methyl-2 oxopentanoate.</text>
</comment>
<dbReference type="NCBIfam" id="TIGR00169">
    <property type="entry name" value="leuB"/>
    <property type="match status" value="1"/>
</dbReference>
<keyword evidence="14 15" id="KW-0100">Branched-chain amino acid biosynthesis</keyword>
<keyword evidence="8 15" id="KW-0963">Cytoplasm</keyword>
<dbReference type="SUPFAM" id="SSF53659">
    <property type="entry name" value="Isocitrate/Isopropylmalate dehydrogenase-like"/>
    <property type="match status" value="1"/>
</dbReference>
<evidence type="ECO:0000256" key="3">
    <source>
        <dbReference type="ARBA" id="ARBA00004496"/>
    </source>
</evidence>
<comment type="similarity">
    <text evidence="5 15">Belongs to the isocitrate and isopropylmalate dehydrogenases family. LeuB type 1 subfamily.</text>
</comment>
<evidence type="ECO:0000256" key="14">
    <source>
        <dbReference type="ARBA" id="ARBA00023304"/>
    </source>
</evidence>
<organism evidence="18 19">
    <name type="scientific">Cocleimonas flava</name>
    <dbReference type="NCBI Taxonomy" id="634765"/>
    <lineage>
        <taxon>Bacteria</taxon>
        <taxon>Pseudomonadati</taxon>
        <taxon>Pseudomonadota</taxon>
        <taxon>Gammaproteobacteria</taxon>
        <taxon>Thiotrichales</taxon>
        <taxon>Thiotrichaceae</taxon>
        <taxon>Cocleimonas</taxon>
    </lineage>
</organism>
<keyword evidence="13 15" id="KW-0520">NAD</keyword>
<dbReference type="EC" id="1.1.1.85" evidence="15"/>
<dbReference type="OrthoDB" id="9767905at2"/>
<feature type="binding site" evidence="15">
    <location>
        <position position="106"/>
    </location>
    <ligand>
        <name>substrate</name>
    </ligand>
</feature>
<sequence>MTQKILVLPGDGIGKEIVAEAIKVIDTLKSDFGLDVEITNGDIGGAAYDAAGHPYPPATQVLAKEADAILLGAVGGYEYEELPRDLRPERGLLGIRADLQLFSNLRPAILNEELADASSLRPEIVAGLDMMIVRELTGGIYFGEPRGIRTLENGERQGYNTLIYKESEIERIAHSAFQIAMKRGKRLCSVDKANVLEVMELWHEVIDRVAKEYPEVEVSHMYVDNASMQLVKDPKQFDVMVTGNMFGDILSDTAAMLTGSIGMLPSASLDANGKGMYEPIHGSAPDIAGKNIANPLATIMSVSMMLRYSLDKAELADKIDAAVEVVLKQGLRTADIYVESEGLKKISTSEMGDAVVAALKG</sequence>
<evidence type="ECO:0000256" key="7">
    <source>
        <dbReference type="ARBA" id="ARBA00022430"/>
    </source>
</evidence>
<dbReference type="GO" id="GO:0051287">
    <property type="term" value="F:NAD binding"/>
    <property type="evidence" value="ECO:0007669"/>
    <property type="project" value="InterPro"/>
</dbReference>
<keyword evidence="12 15" id="KW-0560">Oxidoreductase</keyword>
<evidence type="ECO:0000256" key="5">
    <source>
        <dbReference type="ARBA" id="ARBA00008319"/>
    </source>
</evidence>
<keyword evidence="10 15" id="KW-0479">Metal-binding</keyword>
<feature type="site" description="Important for catalysis" evidence="15">
    <location>
        <position position="192"/>
    </location>
</feature>
<feature type="binding site" evidence="15">
    <location>
        <position position="224"/>
    </location>
    <ligand>
        <name>Mg(2+)</name>
        <dbReference type="ChEBI" id="CHEBI:18420"/>
    </ligand>
</feature>
<evidence type="ECO:0000256" key="11">
    <source>
        <dbReference type="ARBA" id="ARBA00022842"/>
    </source>
</evidence>
<comment type="cofactor">
    <cofactor evidence="2">
        <name>Mn(2+)</name>
        <dbReference type="ChEBI" id="CHEBI:29035"/>
    </cofactor>
</comment>
<dbReference type="InterPro" id="IPR024084">
    <property type="entry name" value="IsoPropMal-DH-like_dom"/>
</dbReference>
<dbReference type="HAMAP" id="MF_01033">
    <property type="entry name" value="LeuB_type1"/>
    <property type="match status" value="1"/>
</dbReference>
<evidence type="ECO:0000256" key="4">
    <source>
        <dbReference type="ARBA" id="ARBA00004762"/>
    </source>
</evidence>
<feature type="binding site" evidence="15">
    <location>
        <position position="248"/>
    </location>
    <ligand>
        <name>Mg(2+)</name>
        <dbReference type="ChEBI" id="CHEBI:18420"/>
    </ligand>
</feature>
<dbReference type="PANTHER" id="PTHR42979">
    <property type="entry name" value="3-ISOPROPYLMALATE DEHYDROGENASE"/>
    <property type="match status" value="1"/>
</dbReference>
<accession>A0A4R1EXF2</accession>
<dbReference type="InterPro" id="IPR004429">
    <property type="entry name" value="Isopropylmalate_DH"/>
</dbReference>
<feature type="binding site" evidence="15">
    <location>
        <position position="252"/>
    </location>
    <ligand>
        <name>Mg(2+)</name>
        <dbReference type="ChEBI" id="CHEBI:18420"/>
    </ligand>
</feature>
<evidence type="ECO:0000313" key="18">
    <source>
        <dbReference type="EMBL" id="TCJ84712.1"/>
    </source>
</evidence>
<keyword evidence="11 15" id="KW-0460">Magnesium</keyword>